<keyword evidence="4" id="KW-0418">Kinase</keyword>
<evidence type="ECO:0000259" key="6">
    <source>
        <dbReference type="PROSITE" id="PS51158"/>
    </source>
</evidence>
<dbReference type="GO" id="GO:0005524">
    <property type="term" value="F:ATP binding"/>
    <property type="evidence" value="ECO:0007669"/>
    <property type="project" value="UniProtKB-KW"/>
</dbReference>
<dbReference type="InterPro" id="IPR011009">
    <property type="entry name" value="Kinase-like_dom_sf"/>
</dbReference>
<dbReference type="OrthoDB" id="543536at2759"/>
<proteinExistence type="predicted"/>
<dbReference type="AlphaFoldDB" id="A0A150GZX4"/>
<organism evidence="7 8">
    <name type="scientific">Gonium pectorale</name>
    <name type="common">Green alga</name>
    <dbReference type="NCBI Taxonomy" id="33097"/>
    <lineage>
        <taxon>Eukaryota</taxon>
        <taxon>Viridiplantae</taxon>
        <taxon>Chlorophyta</taxon>
        <taxon>core chlorophytes</taxon>
        <taxon>Chlorophyceae</taxon>
        <taxon>CS clade</taxon>
        <taxon>Chlamydomonadales</taxon>
        <taxon>Volvocaceae</taxon>
        <taxon>Gonium</taxon>
    </lineage>
</organism>
<keyword evidence="5" id="KW-0067">ATP-binding</keyword>
<dbReference type="SUPFAM" id="SSF56112">
    <property type="entry name" value="Protein kinase-like (PK-like)"/>
    <property type="match status" value="1"/>
</dbReference>
<comment type="caution">
    <text evidence="7">The sequence shown here is derived from an EMBL/GenBank/DDBJ whole genome shotgun (WGS) entry which is preliminary data.</text>
</comment>
<dbReference type="InterPro" id="IPR002035">
    <property type="entry name" value="VWF_A"/>
</dbReference>
<evidence type="ECO:0000256" key="3">
    <source>
        <dbReference type="ARBA" id="ARBA00022741"/>
    </source>
</evidence>
<dbReference type="Gene3D" id="3.20.200.10">
    <property type="entry name" value="MHCK/EF2 kinase"/>
    <property type="match status" value="1"/>
</dbReference>
<accession>A0A150GZX4</accession>
<dbReference type="Pfam" id="PF13519">
    <property type="entry name" value="VWA_2"/>
    <property type="match status" value="1"/>
</dbReference>
<name>A0A150GZX4_GONPE</name>
<sequence>MGIVYITDETSRHEITSWKLPNELGGVNAAAAGWHVVVIVDHSGSMQRGDVPGYPTRTAAVYDCLARDLVEPQVKLDSVGGKIEVSLIEMCDDSHVVFRHSTPDQRLLDYIRACTSGLGRSHGNYLPALDAALELLAGDVGRSSHVFLVFLSDGAPSDHVFMQCAHGCSVWQPDGSGGVMRNGRPRLQACPSSGACRDALRKSVQEECVERIRRIGDLLGRHRVHVHTVAFGPPNRDYAVLKGMAAALPGGSFQELGLSADCLRTAFSCLATSLTTLRTVAAGPGIKLTPRSDIGPQTQRQALAEYTKLTKGNGWDLYCGTSKSVFGQKYRYDARQELFVEMELFVTPKALELARAYAASGIQFGVAQATRSFAQGAERVVHQFSEAFTLDGGRTAHCFGPRLVAKSTRFAEHLSNTAFHLTFCRTQAEADEFAQEFNRRLKGGPKWQVRFLPCYIYVLRDGSHRQFEVLVEEELEGQFTKWNDNAGGVESGGRSVPLSHVGAIVEGRPSVSAVEEVPQCFSHFTFIHSGGRKLVCDLQGVWNPTDGFTLTDPVIHQFSRKKKKNGATDKGLDGVREFFETHKCGPLCRRLGLPQSN</sequence>
<evidence type="ECO:0000313" key="8">
    <source>
        <dbReference type="Proteomes" id="UP000075714"/>
    </source>
</evidence>
<keyword evidence="2" id="KW-0808">Transferase</keyword>
<protein>
    <recommendedName>
        <fullName evidence="6">Alpha-type protein kinase domain-containing protein</fullName>
    </recommendedName>
</protein>
<evidence type="ECO:0000313" key="7">
    <source>
        <dbReference type="EMBL" id="KXZ55303.1"/>
    </source>
</evidence>
<dbReference type="InterPro" id="IPR036465">
    <property type="entry name" value="vWFA_dom_sf"/>
</dbReference>
<dbReference type="SUPFAM" id="SSF53300">
    <property type="entry name" value="vWA-like"/>
    <property type="match status" value="1"/>
</dbReference>
<evidence type="ECO:0000256" key="1">
    <source>
        <dbReference type="ARBA" id="ARBA00022527"/>
    </source>
</evidence>
<dbReference type="Proteomes" id="UP000075714">
    <property type="component" value="Unassembled WGS sequence"/>
</dbReference>
<dbReference type="InterPro" id="IPR051852">
    <property type="entry name" value="Alpha-type_PK"/>
</dbReference>
<keyword evidence="8" id="KW-1185">Reference proteome</keyword>
<dbReference type="PANTHER" id="PTHR45992">
    <property type="entry name" value="EUKARYOTIC ELONGATION FACTOR 2 KINASE-RELATED"/>
    <property type="match status" value="1"/>
</dbReference>
<dbReference type="PANTHER" id="PTHR45992:SF11">
    <property type="entry name" value="ALPHA-TYPE PROTEIN KINASE DOMAIN-CONTAINING PROTEIN"/>
    <property type="match status" value="1"/>
</dbReference>
<dbReference type="SMART" id="SM00811">
    <property type="entry name" value="Alpha_kinase"/>
    <property type="match status" value="1"/>
</dbReference>
<keyword evidence="1" id="KW-0723">Serine/threonine-protein kinase</keyword>
<evidence type="ECO:0000256" key="2">
    <source>
        <dbReference type="ARBA" id="ARBA00022679"/>
    </source>
</evidence>
<feature type="domain" description="Alpha-type protein kinase" evidence="6">
    <location>
        <begin position="349"/>
        <end position="596"/>
    </location>
</feature>
<dbReference type="EMBL" id="LSYV01000004">
    <property type="protein sequence ID" value="KXZ55303.1"/>
    <property type="molecule type" value="Genomic_DNA"/>
</dbReference>
<dbReference type="Pfam" id="PF02816">
    <property type="entry name" value="Alpha_kinase"/>
    <property type="match status" value="1"/>
</dbReference>
<dbReference type="CDD" id="cd17508">
    <property type="entry name" value="Alpha_kinase"/>
    <property type="match status" value="1"/>
</dbReference>
<dbReference type="PROSITE" id="PS51158">
    <property type="entry name" value="ALPHA_KINASE"/>
    <property type="match status" value="1"/>
</dbReference>
<keyword evidence="3" id="KW-0547">Nucleotide-binding</keyword>
<reference evidence="8" key="1">
    <citation type="journal article" date="2016" name="Nat. Commun.">
        <title>The Gonium pectorale genome demonstrates co-option of cell cycle regulation during the evolution of multicellularity.</title>
        <authorList>
            <person name="Hanschen E.R."/>
            <person name="Marriage T.N."/>
            <person name="Ferris P.J."/>
            <person name="Hamaji T."/>
            <person name="Toyoda A."/>
            <person name="Fujiyama A."/>
            <person name="Neme R."/>
            <person name="Noguchi H."/>
            <person name="Minakuchi Y."/>
            <person name="Suzuki M."/>
            <person name="Kawai-Toyooka H."/>
            <person name="Smith D.R."/>
            <person name="Sparks H."/>
            <person name="Anderson J."/>
            <person name="Bakaric R."/>
            <person name="Luria V."/>
            <person name="Karger A."/>
            <person name="Kirschner M.W."/>
            <person name="Durand P.M."/>
            <person name="Michod R.E."/>
            <person name="Nozaki H."/>
            <person name="Olson B.J."/>
        </authorList>
    </citation>
    <scope>NUCLEOTIDE SEQUENCE [LARGE SCALE GENOMIC DNA]</scope>
    <source>
        <strain evidence="8">NIES-2863</strain>
    </source>
</reference>
<gene>
    <name evidence="7" type="ORF">GPECTOR_3g438</name>
</gene>
<dbReference type="Gene3D" id="3.40.50.410">
    <property type="entry name" value="von Willebrand factor, type A domain"/>
    <property type="match status" value="1"/>
</dbReference>
<evidence type="ECO:0000256" key="4">
    <source>
        <dbReference type="ARBA" id="ARBA00022777"/>
    </source>
</evidence>
<dbReference type="InterPro" id="IPR004166">
    <property type="entry name" value="a-kinase_dom"/>
</dbReference>
<evidence type="ECO:0000256" key="5">
    <source>
        <dbReference type="ARBA" id="ARBA00022840"/>
    </source>
</evidence>
<dbReference type="GO" id="GO:0004674">
    <property type="term" value="F:protein serine/threonine kinase activity"/>
    <property type="evidence" value="ECO:0007669"/>
    <property type="project" value="UniProtKB-KW"/>
</dbReference>